<accession>A0A921QLI4</accession>
<sequence length="139" mass="15701">MLPSVHPQCTIGKTSHKNRAPRYFWEKKMEGKKERKQAPSFGYLHLQELHTANCWFTPLGGCTILLVWWQGNTMELRSAFSTSSEVSLLSKHITYSITAVSQGSVILPSLVNPNSSCDSFRSSTKTAVWRSFFSKSQVE</sequence>
<proteinExistence type="predicted"/>
<evidence type="ECO:0000313" key="1">
    <source>
        <dbReference type="EMBL" id="KAG0524168.1"/>
    </source>
</evidence>
<protein>
    <submittedName>
        <fullName evidence="1">Uncharacterized protein</fullName>
    </submittedName>
</protein>
<dbReference type="EMBL" id="CM027686">
    <property type="protein sequence ID" value="KAG0524168.1"/>
    <property type="molecule type" value="Genomic_DNA"/>
</dbReference>
<name>A0A921QLI4_SORBI</name>
<gene>
    <name evidence="1" type="ORF">BDA96_07G186900</name>
</gene>
<reference evidence="1" key="2">
    <citation type="submission" date="2020-10" db="EMBL/GenBank/DDBJ databases">
        <authorList>
            <person name="Cooper E.A."/>
            <person name="Brenton Z.W."/>
            <person name="Flinn B.S."/>
            <person name="Jenkins J."/>
            <person name="Shu S."/>
            <person name="Flowers D."/>
            <person name="Luo F."/>
            <person name="Wang Y."/>
            <person name="Xia P."/>
            <person name="Barry K."/>
            <person name="Daum C."/>
            <person name="Lipzen A."/>
            <person name="Yoshinaga Y."/>
            <person name="Schmutz J."/>
            <person name="Saski C."/>
            <person name="Vermerris W."/>
            <person name="Kresovich S."/>
        </authorList>
    </citation>
    <scope>NUCLEOTIDE SEQUENCE</scope>
</reference>
<dbReference type="AlphaFoldDB" id="A0A921QLI4"/>
<reference evidence="1" key="1">
    <citation type="journal article" date="2019" name="BMC Genomics">
        <title>A new reference genome for Sorghum bicolor reveals high levels of sequence similarity between sweet and grain genotypes: implications for the genetics of sugar metabolism.</title>
        <authorList>
            <person name="Cooper E.A."/>
            <person name="Brenton Z.W."/>
            <person name="Flinn B.S."/>
            <person name="Jenkins J."/>
            <person name="Shu S."/>
            <person name="Flowers D."/>
            <person name="Luo F."/>
            <person name="Wang Y."/>
            <person name="Xia P."/>
            <person name="Barry K."/>
            <person name="Daum C."/>
            <person name="Lipzen A."/>
            <person name="Yoshinaga Y."/>
            <person name="Schmutz J."/>
            <person name="Saski C."/>
            <person name="Vermerris W."/>
            <person name="Kresovich S."/>
        </authorList>
    </citation>
    <scope>NUCLEOTIDE SEQUENCE</scope>
</reference>
<comment type="caution">
    <text evidence="1">The sequence shown here is derived from an EMBL/GenBank/DDBJ whole genome shotgun (WGS) entry which is preliminary data.</text>
</comment>
<organism evidence="1 2">
    <name type="scientific">Sorghum bicolor</name>
    <name type="common">Sorghum</name>
    <name type="synonym">Sorghum vulgare</name>
    <dbReference type="NCBI Taxonomy" id="4558"/>
    <lineage>
        <taxon>Eukaryota</taxon>
        <taxon>Viridiplantae</taxon>
        <taxon>Streptophyta</taxon>
        <taxon>Embryophyta</taxon>
        <taxon>Tracheophyta</taxon>
        <taxon>Spermatophyta</taxon>
        <taxon>Magnoliopsida</taxon>
        <taxon>Liliopsida</taxon>
        <taxon>Poales</taxon>
        <taxon>Poaceae</taxon>
        <taxon>PACMAD clade</taxon>
        <taxon>Panicoideae</taxon>
        <taxon>Andropogonodae</taxon>
        <taxon>Andropogoneae</taxon>
        <taxon>Sorghinae</taxon>
        <taxon>Sorghum</taxon>
    </lineage>
</organism>
<dbReference type="Proteomes" id="UP000807115">
    <property type="component" value="Chromosome 7"/>
</dbReference>
<evidence type="ECO:0000313" key="2">
    <source>
        <dbReference type="Proteomes" id="UP000807115"/>
    </source>
</evidence>